<organism evidence="2 3">
    <name type="scientific">Paenibacillus albidus</name>
    <dbReference type="NCBI Taxonomy" id="2041023"/>
    <lineage>
        <taxon>Bacteria</taxon>
        <taxon>Bacillati</taxon>
        <taxon>Bacillota</taxon>
        <taxon>Bacilli</taxon>
        <taxon>Bacillales</taxon>
        <taxon>Paenibacillaceae</taxon>
        <taxon>Paenibacillus</taxon>
    </lineage>
</organism>
<keyword evidence="1" id="KW-1133">Transmembrane helix</keyword>
<reference evidence="2" key="1">
    <citation type="journal article" date="2014" name="Int. J. Syst. Evol. Microbiol.">
        <title>Complete genome sequence of Corynebacterium casei LMG S-19264T (=DSM 44701T), isolated from a smear-ripened cheese.</title>
        <authorList>
            <consortium name="US DOE Joint Genome Institute (JGI-PGF)"/>
            <person name="Walter F."/>
            <person name="Albersmeier A."/>
            <person name="Kalinowski J."/>
            <person name="Ruckert C."/>
        </authorList>
    </citation>
    <scope>NUCLEOTIDE SEQUENCE</scope>
    <source>
        <strain evidence="2">CGMCC 1.16134</strain>
    </source>
</reference>
<accession>A0A917D5Z5</accession>
<dbReference type="RefSeq" id="WP_189032136.1">
    <property type="nucleotide sequence ID" value="NZ_BMKR01000053.1"/>
</dbReference>
<name>A0A917D5Z5_9BACL</name>
<sequence>MKLLEWVFLIIEFRRAQKSINKTIQNTKQQLIKEDSTFIIKQFKNVSVKDAESLFTMLVDNKKSLEDKAKVTAVAVTLSFTFLGAVLGYLLNIKDKFVDSPFLNCALVIIILLSTFYLILSGWFSLLTLNSRANYVLEPNEFEYLST</sequence>
<keyword evidence="3" id="KW-1185">Reference proteome</keyword>
<gene>
    <name evidence="2" type="ORF">GCM10010912_65030</name>
</gene>
<comment type="caution">
    <text evidence="2">The sequence shown here is derived from an EMBL/GenBank/DDBJ whole genome shotgun (WGS) entry which is preliminary data.</text>
</comment>
<dbReference type="Proteomes" id="UP000637643">
    <property type="component" value="Unassembled WGS sequence"/>
</dbReference>
<protein>
    <submittedName>
        <fullName evidence="2">Uncharacterized protein</fullName>
    </submittedName>
</protein>
<dbReference type="EMBL" id="BMKR01000053">
    <property type="protein sequence ID" value="GGG11602.1"/>
    <property type="molecule type" value="Genomic_DNA"/>
</dbReference>
<keyword evidence="1" id="KW-0812">Transmembrane</keyword>
<evidence type="ECO:0000313" key="2">
    <source>
        <dbReference type="EMBL" id="GGG11602.1"/>
    </source>
</evidence>
<proteinExistence type="predicted"/>
<keyword evidence="1" id="KW-0472">Membrane</keyword>
<evidence type="ECO:0000313" key="3">
    <source>
        <dbReference type="Proteomes" id="UP000637643"/>
    </source>
</evidence>
<dbReference type="AlphaFoldDB" id="A0A917D5Z5"/>
<feature type="transmembrane region" description="Helical" evidence="1">
    <location>
        <begin position="103"/>
        <end position="126"/>
    </location>
</feature>
<feature type="transmembrane region" description="Helical" evidence="1">
    <location>
        <begin position="71"/>
        <end position="91"/>
    </location>
</feature>
<reference evidence="2" key="2">
    <citation type="submission" date="2020-09" db="EMBL/GenBank/DDBJ databases">
        <authorList>
            <person name="Sun Q."/>
            <person name="Zhou Y."/>
        </authorList>
    </citation>
    <scope>NUCLEOTIDE SEQUENCE</scope>
    <source>
        <strain evidence="2">CGMCC 1.16134</strain>
    </source>
</reference>
<evidence type="ECO:0000256" key="1">
    <source>
        <dbReference type="SAM" id="Phobius"/>
    </source>
</evidence>